<protein>
    <recommendedName>
        <fullName evidence="1">Catalase-related peroxidase</fullName>
        <ecNumber evidence="1">1.11.1.-</ecNumber>
    </recommendedName>
</protein>
<evidence type="ECO:0000313" key="6">
    <source>
        <dbReference type="Proteomes" id="UP000003688"/>
    </source>
</evidence>
<comment type="function">
    <text evidence="1">Has an organic peroxide-dependent peroxidase activity.</text>
</comment>
<dbReference type="EMBL" id="ABOX02000024">
    <property type="protein sequence ID" value="EEF59731.1"/>
    <property type="molecule type" value="Genomic_DNA"/>
</dbReference>
<keyword evidence="6" id="KW-1185">Reference proteome</keyword>
<dbReference type="PROSITE" id="PS51402">
    <property type="entry name" value="CATALASE_3"/>
    <property type="match status" value="1"/>
</dbReference>
<keyword evidence="1" id="KW-0560">Oxidoreductase</keyword>
<dbReference type="SMART" id="SM01060">
    <property type="entry name" value="Catalase"/>
    <property type="match status" value="1"/>
</dbReference>
<feature type="active site" evidence="2">
    <location>
        <position position="98"/>
    </location>
</feature>
<gene>
    <name evidence="5" type="ORF">Cflav_PD2552</name>
</gene>
<dbReference type="Gene3D" id="1.20.1280.120">
    <property type="match status" value="1"/>
</dbReference>
<evidence type="ECO:0000256" key="3">
    <source>
        <dbReference type="PIRSR" id="PIRSR000296-2"/>
    </source>
</evidence>
<proteinExistence type="inferred from homology"/>
<dbReference type="GO" id="GO:0005737">
    <property type="term" value="C:cytoplasm"/>
    <property type="evidence" value="ECO:0007669"/>
    <property type="project" value="TreeGrafter"/>
</dbReference>
<comment type="cofactor">
    <cofactor evidence="1">
        <name>heme</name>
        <dbReference type="ChEBI" id="CHEBI:30413"/>
    </cofactor>
</comment>
<evidence type="ECO:0000256" key="1">
    <source>
        <dbReference type="PIRNR" id="PIRNR000296"/>
    </source>
</evidence>
<comment type="caution">
    <text evidence="5">The sequence shown here is derived from an EMBL/GenBank/DDBJ whole genome shotgun (WGS) entry which is preliminary data.</text>
</comment>
<dbReference type="InterPro" id="IPR011051">
    <property type="entry name" value="RmlC_Cupin_sf"/>
</dbReference>
<name>B9XK93_PEDPL</name>
<dbReference type="GO" id="GO:0042542">
    <property type="term" value="P:response to hydrogen peroxide"/>
    <property type="evidence" value="ECO:0007669"/>
    <property type="project" value="TreeGrafter"/>
</dbReference>
<dbReference type="STRING" id="320771.Cflav_PD2552"/>
<dbReference type="Pfam" id="PF00199">
    <property type="entry name" value="Catalase"/>
    <property type="match status" value="1"/>
</dbReference>
<keyword evidence="1" id="KW-0575">Peroxidase</keyword>
<dbReference type="InterPro" id="IPR020835">
    <property type="entry name" value="Catalase_sf"/>
</dbReference>
<dbReference type="GO" id="GO:0004096">
    <property type="term" value="F:catalase activity"/>
    <property type="evidence" value="ECO:0007669"/>
    <property type="project" value="InterPro"/>
</dbReference>
<dbReference type="GO" id="GO:0042744">
    <property type="term" value="P:hydrogen peroxide catabolic process"/>
    <property type="evidence" value="ECO:0007669"/>
    <property type="project" value="TreeGrafter"/>
</dbReference>
<dbReference type="SUPFAM" id="SSF51182">
    <property type="entry name" value="RmlC-like cupins"/>
    <property type="match status" value="1"/>
</dbReference>
<sequence>MSCQVQSNLKNSATGPVRVYKAGESFFEPPGNQHLVSENASATEPASMLAVFIADEGAQLTTLASTSTPATPTKSTPTELVDALNLVFGKQKSNRAVHAKGIVLEGNFIPSPTASTLSKAPHFQKAVPVTIRFSNFAGIPTVSDTDGLANPRGLALKFHLPDGSDSDLVTHSFNGFPAPTADELRQFLIALGTSGPGVAKPTPADKYLAGHPIAKSFLESQQPPPVSYATLTYFGVNSFKFINAQGEEKFGRYRIEPQAGYHFLTPQQITNAAPGYLAEEIRQRVAKSPIRFTFRAQLSEPGDKIDDPSVAWPETRKTIELGFLEITNVVSDSDTAERALLFLPTALPDGIEPADPMIQARGSAYPVSYQRRHQ</sequence>
<accession>B9XK93</accession>
<keyword evidence="1 3" id="KW-0479">Metal-binding</keyword>
<dbReference type="GO" id="GO:0020037">
    <property type="term" value="F:heme binding"/>
    <property type="evidence" value="ECO:0007669"/>
    <property type="project" value="InterPro"/>
</dbReference>
<comment type="similarity">
    <text evidence="1">Belongs to the catalase family.</text>
</comment>
<keyword evidence="1 3" id="KW-0408">Iron</keyword>
<feature type="binding site" description="axial binding residue" evidence="3">
    <location>
        <position position="365"/>
    </location>
    <ligand>
        <name>heme</name>
        <dbReference type="ChEBI" id="CHEBI:30413"/>
    </ligand>
    <ligandPart>
        <name>Fe</name>
        <dbReference type="ChEBI" id="CHEBI:18248"/>
    </ligandPart>
</feature>
<dbReference type="CDD" id="cd08153">
    <property type="entry name" value="srpA_like"/>
    <property type="match status" value="1"/>
</dbReference>
<dbReference type="InterPro" id="IPR024168">
    <property type="entry name" value="Catalase_SrpA-type_pred"/>
</dbReference>
<dbReference type="Proteomes" id="UP000003688">
    <property type="component" value="Unassembled WGS sequence"/>
</dbReference>
<keyword evidence="1 3" id="KW-0349">Heme</keyword>
<evidence type="ECO:0000313" key="5">
    <source>
        <dbReference type="EMBL" id="EEF59731.1"/>
    </source>
</evidence>
<dbReference type="PANTHER" id="PTHR11465:SF62">
    <property type="entry name" value="CATALASE T"/>
    <property type="match status" value="1"/>
</dbReference>
<dbReference type="InterPro" id="IPR018028">
    <property type="entry name" value="Catalase"/>
</dbReference>
<reference evidence="5 6" key="1">
    <citation type="journal article" date="2011" name="J. Bacteriol.">
        <title>Genome sequence of 'Pedosphaera parvula' Ellin514, an aerobic Verrucomicrobial isolate from pasture soil.</title>
        <authorList>
            <person name="Kant R."/>
            <person name="van Passel M.W."/>
            <person name="Sangwan P."/>
            <person name="Palva A."/>
            <person name="Lucas S."/>
            <person name="Copeland A."/>
            <person name="Lapidus A."/>
            <person name="Glavina Del Rio T."/>
            <person name="Dalin E."/>
            <person name="Tice H."/>
            <person name="Bruce D."/>
            <person name="Goodwin L."/>
            <person name="Pitluck S."/>
            <person name="Chertkov O."/>
            <person name="Larimer F.W."/>
            <person name="Land M.L."/>
            <person name="Hauser L."/>
            <person name="Brettin T.S."/>
            <person name="Detter J.C."/>
            <person name="Han S."/>
            <person name="de Vos W.M."/>
            <person name="Janssen P.H."/>
            <person name="Smidt H."/>
        </authorList>
    </citation>
    <scope>NUCLEOTIDE SEQUENCE [LARGE SCALE GENOMIC DNA]</scope>
    <source>
        <strain evidence="5 6">Ellin514</strain>
    </source>
</reference>
<dbReference type="AlphaFoldDB" id="B9XK93"/>
<evidence type="ECO:0000259" key="4">
    <source>
        <dbReference type="SMART" id="SM01060"/>
    </source>
</evidence>
<evidence type="ECO:0000256" key="2">
    <source>
        <dbReference type="PIRSR" id="PIRSR000296-1"/>
    </source>
</evidence>
<organism evidence="5 6">
    <name type="scientific">Pedosphaera parvula (strain Ellin514)</name>
    <dbReference type="NCBI Taxonomy" id="320771"/>
    <lineage>
        <taxon>Bacteria</taxon>
        <taxon>Pseudomonadati</taxon>
        <taxon>Verrucomicrobiota</taxon>
        <taxon>Pedosphaerae</taxon>
        <taxon>Pedosphaerales</taxon>
        <taxon>Pedosphaeraceae</taxon>
        <taxon>Pedosphaera</taxon>
    </lineage>
</organism>
<dbReference type="GO" id="GO:0046872">
    <property type="term" value="F:metal ion binding"/>
    <property type="evidence" value="ECO:0007669"/>
    <property type="project" value="UniProtKB-KW"/>
</dbReference>
<feature type="domain" description="Catalase core" evidence="4">
    <location>
        <begin position="53"/>
        <end position="374"/>
    </location>
</feature>
<dbReference type="InterPro" id="IPR011614">
    <property type="entry name" value="Catalase_core"/>
</dbReference>
<dbReference type="PANTHER" id="PTHR11465">
    <property type="entry name" value="CATALASE"/>
    <property type="match status" value="1"/>
</dbReference>
<dbReference type="PIRSF" id="PIRSF000296">
    <property type="entry name" value="SrpA"/>
    <property type="match status" value="1"/>
</dbReference>
<dbReference type="EC" id="1.11.1.-" evidence="1"/>
<dbReference type="SUPFAM" id="SSF56634">
    <property type="entry name" value="Heme-dependent catalase-like"/>
    <property type="match status" value="1"/>
</dbReference>
<dbReference type="Gene3D" id="2.40.180.10">
    <property type="entry name" value="Catalase core domain"/>
    <property type="match status" value="1"/>
</dbReference>